<evidence type="ECO:0000256" key="6">
    <source>
        <dbReference type="ARBA" id="ARBA00022771"/>
    </source>
</evidence>
<feature type="region of interest" description="Disordered" evidence="9">
    <location>
        <begin position="312"/>
        <end position="332"/>
    </location>
</feature>
<comment type="caution">
    <text evidence="12">The sequence shown here is derived from an EMBL/GenBank/DDBJ whole genome shotgun (WGS) entry which is preliminary data.</text>
</comment>
<dbReference type="EMBL" id="PVQB02000194">
    <property type="protein sequence ID" value="KAF4341427.1"/>
    <property type="molecule type" value="Genomic_DNA"/>
</dbReference>
<feature type="domain" description="RING-Gid-type" evidence="11">
    <location>
        <begin position="347"/>
        <end position="408"/>
    </location>
</feature>
<dbReference type="GO" id="GO:0005737">
    <property type="term" value="C:cytoplasm"/>
    <property type="evidence" value="ECO:0007669"/>
    <property type="project" value="UniProtKB-SubCell"/>
</dbReference>
<dbReference type="GO" id="GO:0008270">
    <property type="term" value="F:zinc ion binding"/>
    <property type="evidence" value="ECO:0007669"/>
    <property type="project" value="UniProtKB-KW"/>
</dbReference>
<dbReference type="OrthoDB" id="1933455at2759"/>
<dbReference type="Proteomes" id="UP000730481">
    <property type="component" value="Unassembled WGS sequence"/>
</dbReference>
<evidence type="ECO:0000256" key="8">
    <source>
        <dbReference type="PROSITE-ProRule" id="PRU01215"/>
    </source>
</evidence>
<dbReference type="SMART" id="SM00757">
    <property type="entry name" value="CRA"/>
    <property type="match status" value="1"/>
</dbReference>
<evidence type="ECO:0000313" key="12">
    <source>
        <dbReference type="EMBL" id="KAF4341427.1"/>
    </source>
</evidence>
<dbReference type="GO" id="GO:0061630">
    <property type="term" value="F:ubiquitin protein ligase activity"/>
    <property type="evidence" value="ECO:0007669"/>
    <property type="project" value="InterPro"/>
</dbReference>
<evidence type="ECO:0000256" key="9">
    <source>
        <dbReference type="SAM" id="MobiDB-lite"/>
    </source>
</evidence>
<dbReference type="InterPro" id="IPR006594">
    <property type="entry name" value="LisH"/>
</dbReference>
<comment type="subcellular location">
    <subcellularLocation>
        <location evidence="2">Cytoplasm</location>
    </subcellularLocation>
</comment>
<dbReference type="Pfam" id="PF08513">
    <property type="entry name" value="LisH"/>
    <property type="match status" value="1"/>
</dbReference>
<name>A0A9P5DXX1_9HYPO</name>
<dbReference type="InterPro" id="IPR044063">
    <property type="entry name" value="ZF_RING_GID"/>
</dbReference>
<evidence type="ECO:0000256" key="5">
    <source>
        <dbReference type="ARBA" id="ARBA00022723"/>
    </source>
</evidence>
<dbReference type="InterPro" id="IPR045098">
    <property type="entry name" value="Fyv10_fam"/>
</dbReference>
<organism evidence="12 13">
    <name type="scientific">Fusarium beomiforme</name>
    <dbReference type="NCBI Taxonomy" id="44412"/>
    <lineage>
        <taxon>Eukaryota</taxon>
        <taxon>Fungi</taxon>
        <taxon>Dikarya</taxon>
        <taxon>Ascomycota</taxon>
        <taxon>Pezizomycotina</taxon>
        <taxon>Sordariomycetes</taxon>
        <taxon>Hypocreomycetidae</taxon>
        <taxon>Hypocreales</taxon>
        <taxon>Nectriaceae</taxon>
        <taxon>Fusarium</taxon>
        <taxon>Fusarium burgessii species complex</taxon>
    </lineage>
</organism>
<evidence type="ECO:0000256" key="7">
    <source>
        <dbReference type="ARBA" id="ARBA00022833"/>
    </source>
</evidence>
<dbReference type="Pfam" id="PF10607">
    <property type="entry name" value="CTLH"/>
    <property type="match status" value="1"/>
</dbReference>
<dbReference type="InterPro" id="IPR013144">
    <property type="entry name" value="CRA_dom"/>
</dbReference>
<feature type="compositionally biased region" description="Low complexity" evidence="9">
    <location>
        <begin position="317"/>
        <end position="329"/>
    </location>
</feature>
<gene>
    <name evidence="12" type="ORF">FBEOM_4675</name>
</gene>
<dbReference type="GO" id="GO:0034657">
    <property type="term" value="C:GID complex"/>
    <property type="evidence" value="ECO:0007669"/>
    <property type="project" value="TreeGrafter"/>
</dbReference>
<dbReference type="SMART" id="SM00667">
    <property type="entry name" value="LisH"/>
    <property type="match status" value="1"/>
</dbReference>
<keyword evidence="4" id="KW-0963">Cytoplasm</keyword>
<dbReference type="PROSITE" id="PS50897">
    <property type="entry name" value="CTLH"/>
    <property type="match status" value="1"/>
</dbReference>
<dbReference type="AlphaFoldDB" id="A0A9P5DXX1"/>
<dbReference type="PROSITE" id="PS50896">
    <property type="entry name" value="LISH"/>
    <property type="match status" value="1"/>
</dbReference>
<dbReference type="GO" id="GO:0043161">
    <property type="term" value="P:proteasome-mediated ubiquitin-dependent protein catabolic process"/>
    <property type="evidence" value="ECO:0007669"/>
    <property type="project" value="InterPro"/>
</dbReference>
<comment type="similarity">
    <text evidence="3">Belongs to the FYV10 family.</text>
</comment>
<dbReference type="InterPro" id="IPR024964">
    <property type="entry name" value="CTLH/CRA"/>
</dbReference>
<evidence type="ECO:0000256" key="1">
    <source>
        <dbReference type="ARBA" id="ARBA00002343"/>
    </source>
</evidence>
<reference evidence="12" key="2">
    <citation type="submission" date="2020-02" db="EMBL/GenBank/DDBJ databases">
        <title>Identification and distribution of gene clusters putatively required for synthesis of sphingolipid metabolism inhibitors in phylogenetically diverse species of the filamentous fungus Fusarium.</title>
        <authorList>
            <person name="Kim H.-S."/>
            <person name="Busman M."/>
            <person name="Brown D.W."/>
            <person name="Divon H."/>
            <person name="Uhlig S."/>
            <person name="Proctor R.H."/>
        </authorList>
    </citation>
    <scope>NUCLEOTIDE SEQUENCE</scope>
    <source>
        <strain evidence="12">NRRL 25174</strain>
    </source>
</reference>
<dbReference type="InterPro" id="IPR006595">
    <property type="entry name" value="CTLH_C"/>
</dbReference>
<evidence type="ECO:0000256" key="4">
    <source>
        <dbReference type="ARBA" id="ARBA00022490"/>
    </source>
</evidence>
<evidence type="ECO:0000313" key="13">
    <source>
        <dbReference type="Proteomes" id="UP000730481"/>
    </source>
</evidence>
<feature type="domain" description="CTLH" evidence="10">
    <location>
        <begin position="163"/>
        <end position="220"/>
    </location>
</feature>
<accession>A0A9P5DXX1</accession>
<proteinExistence type="inferred from homology"/>
<dbReference type="PANTHER" id="PTHR12170">
    <property type="entry name" value="MACROPHAGE ERYTHROBLAST ATTACHER-RELATED"/>
    <property type="match status" value="1"/>
</dbReference>
<keyword evidence="7" id="KW-0862">Zinc</keyword>
<keyword evidence="5" id="KW-0479">Metal-binding</keyword>
<reference evidence="12" key="1">
    <citation type="journal article" date="2017" name="Mycologia">
        <title>Fusarium algeriense, sp. nov., a novel toxigenic crown rot pathogen of durum wheat from Algeria is nested in the Fusarium burgessii species complex.</title>
        <authorList>
            <person name="Laraba I."/>
            <person name="Keddad A."/>
            <person name="Boureghda H."/>
            <person name="Abdallah N."/>
            <person name="Vaughan M.M."/>
            <person name="Proctor R.H."/>
            <person name="Busman M."/>
            <person name="O'Donnell K."/>
        </authorList>
    </citation>
    <scope>NUCLEOTIDE SEQUENCE</scope>
    <source>
        <strain evidence="12">NRRL 25174</strain>
    </source>
</reference>
<sequence length="423" mass="47222">MGDHESSQIKYTEHLLLDQPLLRLPSELLRKNFRTAHFTIEKDTAALKTLLKDSATAAISGHASQQDVLRNIDAMVSRMRGLKRKLNASAAEEARLHKQTAARISHLDELYKMDTIEDVKYETWSRKRLDRLLADYLLRHGYNDTAKELAEQRGITDLVDMDTFAAANRIRDSLLNQSVTEALAWCTDNKKELRKMESKLEFMLRFQQYIELVRSQSSAKLTEAIAHAKKHLIPYRATFSREVQQVCGLLAFPPGASSASGPYGDLYKPSRWADLADLFTRTHNQLLALPAVPLLHVALSSGLSALKTPACHADPMHSSNSPAPSHANNTSDPAAVAAASTLGHGVCPICSTELNELARNVPYAHHTQSHVEHDLRLLPNGSVYGRDRLETQARKNNLPPDQIKDLRTGDIFPVDSLKKVYIT</sequence>
<keyword evidence="6 8" id="KW-0863">Zinc-finger</keyword>
<dbReference type="PANTHER" id="PTHR12170:SF2">
    <property type="entry name" value="E3 UBIQUITIN-PROTEIN TRANSFERASE MAEA"/>
    <property type="match status" value="1"/>
</dbReference>
<dbReference type="SMART" id="SM00668">
    <property type="entry name" value="CTLH"/>
    <property type="match status" value="1"/>
</dbReference>
<protein>
    <submittedName>
        <fullName evidence="12">Macrophage erythroblast attacher</fullName>
    </submittedName>
</protein>
<dbReference type="PROSITE" id="PS51867">
    <property type="entry name" value="ZF_RING_GID"/>
    <property type="match status" value="1"/>
</dbReference>
<dbReference type="GO" id="GO:0005634">
    <property type="term" value="C:nucleus"/>
    <property type="evidence" value="ECO:0007669"/>
    <property type="project" value="TreeGrafter"/>
</dbReference>
<evidence type="ECO:0000259" key="11">
    <source>
        <dbReference type="PROSITE" id="PS51867"/>
    </source>
</evidence>
<comment type="function">
    <text evidence="1">Involved in the proteasome-dependent degradation of fructose-1,6-bisphosphatase.</text>
</comment>
<feature type="zinc finger region" description="RING-Gid-type" evidence="8">
    <location>
        <begin position="347"/>
        <end position="408"/>
    </location>
</feature>
<evidence type="ECO:0000256" key="2">
    <source>
        <dbReference type="ARBA" id="ARBA00004496"/>
    </source>
</evidence>
<keyword evidence="13" id="KW-1185">Reference proteome</keyword>
<evidence type="ECO:0000256" key="3">
    <source>
        <dbReference type="ARBA" id="ARBA00010615"/>
    </source>
</evidence>
<evidence type="ECO:0000259" key="10">
    <source>
        <dbReference type="PROSITE" id="PS50897"/>
    </source>
</evidence>